<dbReference type="GO" id="GO:0004423">
    <property type="term" value="F:iduronate-2-sulfatase activity"/>
    <property type="evidence" value="ECO:0007669"/>
    <property type="project" value="TreeGrafter"/>
</dbReference>
<keyword evidence="5" id="KW-1185">Reference proteome</keyword>
<protein>
    <submittedName>
        <fullName evidence="4">Sulfatase</fullName>
    </submittedName>
</protein>
<dbReference type="InterPro" id="IPR000917">
    <property type="entry name" value="Sulfatase_N"/>
</dbReference>
<dbReference type="SUPFAM" id="SSF53649">
    <property type="entry name" value="Alkaline phosphatase-like"/>
    <property type="match status" value="1"/>
</dbReference>
<evidence type="ECO:0000256" key="2">
    <source>
        <dbReference type="ARBA" id="ARBA00022801"/>
    </source>
</evidence>
<evidence type="ECO:0000256" key="1">
    <source>
        <dbReference type="ARBA" id="ARBA00022723"/>
    </source>
</evidence>
<keyword evidence="2" id="KW-0378">Hydrolase</keyword>
<name>A0A410G8A6_9BURK</name>
<dbReference type="InterPro" id="IPR017850">
    <property type="entry name" value="Alkaline_phosphatase_core_sf"/>
</dbReference>
<dbReference type="Gene3D" id="3.40.720.10">
    <property type="entry name" value="Alkaline Phosphatase, subunit A"/>
    <property type="match status" value="1"/>
</dbReference>
<keyword evidence="1" id="KW-0479">Metal-binding</keyword>
<dbReference type="GO" id="GO:0005737">
    <property type="term" value="C:cytoplasm"/>
    <property type="evidence" value="ECO:0007669"/>
    <property type="project" value="TreeGrafter"/>
</dbReference>
<evidence type="ECO:0000313" key="4">
    <source>
        <dbReference type="EMBL" id="QAA92544.1"/>
    </source>
</evidence>
<dbReference type="RefSeq" id="WP_128353594.1">
    <property type="nucleotide sequence ID" value="NZ_CP022987.1"/>
</dbReference>
<organism evidence="4 5">
    <name type="scientific">Pollutimonas thiosulfatoxidans</name>
    <dbReference type="NCBI Taxonomy" id="2028345"/>
    <lineage>
        <taxon>Bacteria</taxon>
        <taxon>Pseudomonadati</taxon>
        <taxon>Pseudomonadota</taxon>
        <taxon>Betaproteobacteria</taxon>
        <taxon>Burkholderiales</taxon>
        <taxon>Alcaligenaceae</taxon>
        <taxon>Pollutimonas</taxon>
    </lineage>
</organism>
<dbReference type="EMBL" id="CP022987">
    <property type="protein sequence ID" value="QAA92544.1"/>
    <property type="molecule type" value="Genomic_DNA"/>
</dbReference>
<dbReference type="GO" id="GO:0046872">
    <property type="term" value="F:metal ion binding"/>
    <property type="evidence" value="ECO:0007669"/>
    <property type="project" value="UniProtKB-KW"/>
</dbReference>
<dbReference type="OrthoDB" id="9803751at2"/>
<dbReference type="PANTHER" id="PTHR45953:SF1">
    <property type="entry name" value="IDURONATE 2-SULFATASE"/>
    <property type="match status" value="1"/>
</dbReference>
<accession>A0A410G8A6</accession>
<dbReference type="Proteomes" id="UP000283474">
    <property type="component" value="Chromosome"/>
</dbReference>
<dbReference type="CDD" id="cd16148">
    <property type="entry name" value="sulfatase_like"/>
    <property type="match status" value="1"/>
</dbReference>
<dbReference type="PANTHER" id="PTHR45953">
    <property type="entry name" value="IDURONATE 2-SULFATASE"/>
    <property type="match status" value="1"/>
</dbReference>
<evidence type="ECO:0000313" key="5">
    <source>
        <dbReference type="Proteomes" id="UP000283474"/>
    </source>
</evidence>
<feature type="domain" description="Sulfatase N-terminal" evidence="3">
    <location>
        <begin position="4"/>
        <end position="338"/>
    </location>
</feature>
<dbReference type="KEGG" id="pus:CKA81_00815"/>
<proteinExistence type="predicted"/>
<dbReference type="Pfam" id="PF00884">
    <property type="entry name" value="Sulfatase"/>
    <property type="match status" value="1"/>
</dbReference>
<gene>
    <name evidence="4" type="ORF">CKA81_00815</name>
</gene>
<sequence length="515" mass="59561">MRTIFVIFDSLVRNALESYGGTSIATPNFRRFSERAITFDNHFAGSLPCMPARRDMHTGRLNFLHRSWGPLEPFDQSFSELLRSQGTYTHLISDHYHYWEDGGATYHNRYSSWDFIRGQEWDKWKAMVKPPMERFKTMYHAMQQPEGAEDGRLQAMINREYVRDENDFCCPRSFASAFEFLDTNRDADDWLLHLECFDPHEPFFAPARFREQYPSGYTGPILDWPRYKRAEESEDEIKELRSNYAALLAMCDEYFGKLIDYLDEHDMWKDTAVVLTTDHGFLLAEHDWWGKNRMPFFNEIAHIPLIIHHPAYAEQAGTRRKALTQTTDIMPTLLDCHGMAPPHTVEGHSLLPVLAEDAPLREALLYGMFGAGTNITDGRYTYFCYPEDMTRQMLYEYTLMPMHLKGLFHVDELRQAELTSGFGFSQGVPLLKVPARRNVKGQPVGHRGQGGGYEDTTTVLYDLETDYEQQHPFRDEAIENRLLTSMSKIMEANEAPAEAFTRLGLPSPWAPAGQH</sequence>
<evidence type="ECO:0000259" key="3">
    <source>
        <dbReference type="Pfam" id="PF00884"/>
    </source>
</evidence>
<dbReference type="AlphaFoldDB" id="A0A410G8A6"/>
<reference evidence="4 5" key="1">
    <citation type="submission" date="2017-08" db="EMBL/GenBank/DDBJ databases">
        <authorList>
            <person name="Park S.-J."/>
            <person name="Kim H."/>
        </authorList>
    </citation>
    <scope>NUCLEOTIDE SEQUENCE [LARGE SCALE GENOMIC DNA]</scope>
    <source>
        <strain evidence="5">ye3</strain>
    </source>
</reference>